<organism evidence="1 2">
    <name type="scientific">Mikania micrantha</name>
    <name type="common">bitter vine</name>
    <dbReference type="NCBI Taxonomy" id="192012"/>
    <lineage>
        <taxon>Eukaryota</taxon>
        <taxon>Viridiplantae</taxon>
        <taxon>Streptophyta</taxon>
        <taxon>Embryophyta</taxon>
        <taxon>Tracheophyta</taxon>
        <taxon>Spermatophyta</taxon>
        <taxon>Magnoliopsida</taxon>
        <taxon>eudicotyledons</taxon>
        <taxon>Gunneridae</taxon>
        <taxon>Pentapetalae</taxon>
        <taxon>asterids</taxon>
        <taxon>campanulids</taxon>
        <taxon>Asterales</taxon>
        <taxon>Asteraceae</taxon>
        <taxon>Asteroideae</taxon>
        <taxon>Heliantheae alliance</taxon>
        <taxon>Eupatorieae</taxon>
        <taxon>Mikania</taxon>
    </lineage>
</organism>
<evidence type="ECO:0000313" key="1">
    <source>
        <dbReference type="EMBL" id="KAD6795698.1"/>
    </source>
</evidence>
<keyword evidence="2" id="KW-1185">Reference proteome</keyword>
<reference evidence="1 2" key="1">
    <citation type="submission" date="2019-05" db="EMBL/GenBank/DDBJ databases">
        <title>Mikania micrantha, genome provides insights into the molecular mechanism of rapid growth.</title>
        <authorList>
            <person name="Liu B."/>
        </authorList>
    </citation>
    <scope>NUCLEOTIDE SEQUENCE [LARGE SCALE GENOMIC DNA]</scope>
    <source>
        <strain evidence="1">NLD-2019</strain>
        <tissue evidence="1">Leaf</tissue>
    </source>
</reference>
<gene>
    <name evidence="1" type="ORF">E3N88_06594</name>
</gene>
<proteinExistence type="predicted"/>
<dbReference type="Proteomes" id="UP000326396">
    <property type="component" value="Linkage Group LG11"/>
</dbReference>
<name>A0A5N6PP70_9ASTR</name>
<protein>
    <submittedName>
        <fullName evidence="1">Uncharacterized protein</fullName>
    </submittedName>
</protein>
<dbReference type="EMBL" id="SZYD01000003">
    <property type="protein sequence ID" value="KAD6795698.1"/>
    <property type="molecule type" value="Genomic_DNA"/>
</dbReference>
<evidence type="ECO:0000313" key="2">
    <source>
        <dbReference type="Proteomes" id="UP000326396"/>
    </source>
</evidence>
<accession>A0A5N6PP70</accession>
<dbReference type="AlphaFoldDB" id="A0A5N6PP70"/>
<comment type="caution">
    <text evidence="1">The sequence shown here is derived from an EMBL/GenBank/DDBJ whole genome shotgun (WGS) entry which is preliminary data.</text>
</comment>
<sequence length="166" mass="18471">MLIERNPRFGAFQRVNEFIAWEGLLAYRGTTVLPTVVATNVVVSMGLPIVADVEGSRNWVGKSTIAKVECVELTTQDHIWKRYAQGYVSHHEINPTMRDMWTEVESFVYPRGGSGGVKGSGSNIKAGNRKDEALICSVESAVDYWIIDYGASIHANPNRETLRNLN</sequence>